<dbReference type="EMBL" id="GBRH01203896">
    <property type="protein sequence ID" value="JAD93999.1"/>
    <property type="molecule type" value="Transcribed_RNA"/>
</dbReference>
<reference evidence="1" key="1">
    <citation type="submission" date="2014-09" db="EMBL/GenBank/DDBJ databases">
        <authorList>
            <person name="Magalhaes I.L.F."/>
            <person name="Oliveira U."/>
            <person name="Santos F.R."/>
            <person name="Vidigal T.H.D.A."/>
            <person name="Brescovit A.D."/>
            <person name="Santos A.J."/>
        </authorList>
    </citation>
    <scope>NUCLEOTIDE SEQUENCE</scope>
    <source>
        <tissue evidence="1">Shoot tissue taken approximately 20 cm above the soil surface</tissue>
    </source>
</reference>
<evidence type="ECO:0000313" key="1">
    <source>
        <dbReference type="EMBL" id="JAD93999.1"/>
    </source>
</evidence>
<dbReference type="AlphaFoldDB" id="A0A0A9DZJ5"/>
<reference evidence="1" key="2">
    <citation type="journal article" date="2015" name="Data Brief">
        <title>Shoot transcriptome of the giant reed, Arundo donax.</title>
        <authorList>
            <person name="Barrero R.A."/>
            <person name="Guerrero F.D."/>
            <person name="Moolhuijzen P."/>
            <person name="Goolsby J.A."/>
            <person name="Tidwell J."/>
            <person name="Bellgard S.E."/>
            <person name="Bellgard M.I."/>
        </authorList>
    </citation>
    <scope>NUCLEOTIDE SEQUENCE</scope>
    <source>
        <tissue evidence="1">Shoot tissue taken approximately 20 cm above the soil surface</tissue>
    </source>
</reference>
<accession>A0A0A9DZJ5</accession>
<protein>
    <submittedName>
        <fullName evidence="1">Uncharacterized protein</fullName>
    </submittedName>
</protein>
<sequence>MMFQSSVHLKKERPEFLHSLETFCTQKPQINQLWMKESPQQGLFTLKDHFCKNGTRYL</sequence>
<proteinExistence type="predicted"/>
<organism evidence="1">
    <name type="scientific">Arundo donax</name>
    <name type="common">Giant reed</name>
    <name type="synonym">Donax arundinaceus</name>
    <dbReference type="NCBI Taxonomy" id="35708"/>
    <lineage>
        <taxon>Eukaryota</taxon>
        <taxon>Viridiplantae</taxon>
        <taxon>Streptophyta</taxon>
        <taxon>Embryophyta</taxon>
        <taxon>Tracheophyta</taxon>
        <taxon>Spermatophyta</taxon>
        <taxon>Magnoliopsida</taxon>
        <taxon>Liliopsida</taxon>
        <taxon>Poales</taxon>
        <taxon>Poaceae</taxon>
        <taxon>PACMAD clade</taxon>
        <taxon>Arundinoideae</taxon>
        <taxon>Arundineae</taxon>
        <taxon>Arundo</taxon>
    </lineage>
</organism>
<name>A0A0A9DZJ5_ARUDO</name>